<sequence>MSTRNAVYKMSGLKFASSAKARAQRIDEQNGNRRTARQAKNDAKRGGLTEIDPNILNGDPSTNAKDSVVPVPIQDQKLQDKLKLQDRLARLKLWREKKTATEEKARANKRAPFLVPGVTRTTKVVEAAPSTTMKQPSNRVTRSQTKKFVETEKQWTVSKNSTLPLKKETKNSKKENESFAPQGFVFTAPKELAVKDIEFQDSVHVQSTDSNLPSRTPKRTSIGAENEEIKISPLVFHHPWISTTRGSSSKKQRMSLEAVSNEDSLSSPVLKKRSTRKSVIELSNPDALRFRALMASEGTRLTDLCNSYEELLSSDEIPEEESGAVRTVIGQAHLLQRERFTQFAGLVNDFENKTGEKEITPTDLEGFWEMIYLQVSDVDKKFADLTKLKENSWVRSEDTPEVNKKTDRKAGNKKKAPVVQRPVKSNMRALIAAARKKQLAEKGSGSPSVKRSSLIMSPVRTPGKRQSLRRSVLLNSAKKPVFIVTDIAPANPEEPAEFTPGHKKTFGRRIENVVESTSPEKHLSGAVDAVKSETECLDRVTPLKVFLSPRESLRTNIQSKVLRLG</sequence>
<proteinExistence type="inferred from homology"/>
<dbReference type="GO" id="GO:0051642">
    <property type="term" value="P:centrosome localization"/>
    <property type="evidence" value="ECO:0000318"/>
    <property type="project" value="GO_Central"/>
</dbReference>
<gene>
    <name evidence="3" type="ORF">DAPPUDRAFT_227521</name>
</gene>
<dbReference type="KEGG" id="dpx:DAPPUDRAFT_227521"/>
<dbReference type="EMBL" id="GL732599">
    <property type="protein sequence ID" value="EFX72494.1"/>
    <property type="molecule type" value="Genomic_DNA"/>
</dbReference>
<dbReference type="GO" id="GO:0051382">
    <property type="term" value="P:kinetochore assembly"/>
    <property type="evidence" value="ECO:0000318"/>
    <property type="project" value="GO_Central"/>
</dbReference>
<dbReference type="Proteomes" id="UP000000305">
    <property type="component" value="Unassembled WGS sequence"/>
</dbReference>
<evidence type="ECO:0000313" key="4">
    <source>
        <dbReference type="Proteomes" id="UP000000305"/>
    </source>
</evidence>
<organism evidence="3 4">
    <name type="scientific">Daphnia pulex</name>
    <name type="common">Water flea</name>
    <dbReference type="NCBI Taxonomy" id="6669"/>
    <lineage>
        <taxon>Eukaryota</taxon>
        <taxon>Metazoa</taxon>
        <taxon>Ecdysozoa</taxon>
        <taxon>Arthropoda</taxon>
        <taxon>Crustacea</taxon>
        <taxon>Branchiopoda</taxon>
        <taxon>Diplostraca</taxon>
        <taxon>Cladocera</taxon>
        <taxon>Anomopoda</taxon>
        <taxon>Daphniidae</taxon>
        <taxon>Daphnia</taxon>
    </lineage>
</organism>
<dbReference type="InParanoid" id="E9H6W7"/>
<evidence type="ECO:0000313" key="3">
    <source>
        <dbReference type="EMBL" id="EFX72494.1"/>
    </source>
</evidence>
<dbReference type="OrthoDB" id="10023951at2759"/>
<dbReference type="PANTHER" id="PTHR12353">
    <property type="entry name" value="DISKS LARGE-ASSOCIATED PROTEIN DAP SAP90/PSD-95-ASSOCIATED PROTEIN"/>
    <property type="match status" value="1"/>
</dbReference>
<feature type="region of interest" description="Disordered" evidence="2">
    <location>
        <begin position="22"/>
        <end position="68"/>
    </location>
</feature>
<evidence type="ECO:0000256" key="2">
    <source>
        <dbReference type="SAM" id="MobiDB-lite"/>
    </source>
</evidence>
<dbReference type="InterPro" id="IPR005026">
    <property type="entry name" value="SAPAP"/>
</dbReference>
<keyword evidence="4" id="KW-1185">Reference proteome</keyword>
<dbReference type="GO" id="GO:0005634">
    <property type="term" value="C:nucleus"/>
    <property type="evidence" value="ECO:0000318"/>
    <property type="project" value="GO_Central"/>
</dbReference>
<dbReference type="Pfam" id="PF03359">
    <property type="entry name" value="GKAP"/>
    <property type="match status" value="1"/>
</dbReference>
<dbReference type="STRING" id="6669.E9H6W7"/>
<dbReference type="AlphaFoldDB" id="E9H6W7"/>
<dbReference type="eggNOG" id="KOG3971">
    <property type="taxonomic scope" value="Eukaryota"/>
</dbReference>
<dbReference type="GO" id="GO:0031616">
    <property type="term" value="C:spindle pole centrosome"/>
    <property type="evidence" value="ECO:0000318"/>
    <property type="project" value="GO_Central"/>
</dbReference>
<evidence type="ECO:0000256" key="1">
    <source>
        <dbReference type="ARBA" id="ARBA00008839"/>
    </source>
</evidence>
<reference evidence="3 4" key="1">
    <citation type="journal article" date="2011" name="Science">
        <title>The ecoresponsive genome of Daphnia pulex.</title>
        <authorList>
            <person name="Colbourne J.K."/>
            <person name="Pfrender M.E."/>
            <person name="Gilbert D."/>
            <person name="Thomas W.K."/>
            <person name="Tucker A."/>
            <person name="Oakley T.H."/>
            <person name="Tokishita S."/>
            <person name="Aerts A."/>
            <person name="Arnold G.J."/>
            <person name="Basu M.K."/>
            <person name="Bauer D.J."/>
            <person name="Caceres C.E."/>
            <person name="Carmel L."/>
            <person name="Casola C."/>
            <person name="Choi J.H."/>
            <person name="Detter J.C."/>
            <person name="Dong Q."/>
            <person name="Dusheyko S."/>
            <person name="Eads B.D."/>
            <person name="Frohlich T."/>
            <person name="Geiler-Samerotte K.A."/>
            <person name="Gerlach D."/>
            <person name="Hatcher P."/>
            <person name="Jogdeo S."/>
            <person name="Krijgsveld J."/>
            <person name="Kriventseva E.V."/>
            <person name="Kultz D."/>
            <person name="Laforsch C."/>
            <person name="Lindquist E."/>
            <person name="Lopez J."/>
            <person name="Manak J.R."/>
            <person name="Muller J."/>
            <person name="Pangilinan J."/>
            <person name="Patwardhan R.P."/>
            <person name="Pitluck S."/>
            <person name="Pritham E.J."/>
            <person name="Rechtsteiner A."/>
            <person name="Rho M."/>
            <person name="Rogozin I.B."/>
            <person name="Sakarya O."/>
            <person name="Salamov A."/>
            <person name="Schaack S."/>
            <person name="Shapiro H."/>
            <person name="Shiga Y."/>
            <person name="Skalitzky C."/>
            <person name="Smith Z."/>
            <person name="Souvorov A."/>
            <person name="Sung W."/>
            <person name="Tang Z."/>
            <person name="Tsuchiya D."/>
            <person name="Tu H."/>
            <person name="Vos H."/>
            <person name="Wang M."/>
            <person name="Wolf Y.I."/>
            <person name="Yamagata H."/>
            <person name="Yamada T."/>
            <person name="Ye Y."/>
            <person name="Shaw J.R."/>
            <person name="Andrews J."/>
            <person name="Crease T.J."/>
            <person name="Tang H."/>
            <person name="Lucas S.M."/>
            <person name="Robertson H.M."/>
            <person name="Bork P."/>
            <person name="Koonin E.V."/>
            <person name="Zdobnov E.M."/>
            <person name="Grigoriev I.V."/>
            <person name="Lynch M."/>
            <person name="Boore J.L."/>
        </authorList>
    </citation>
    <scope>NUCLEOTIDE SEQUENCE [LARGE SCALE GENOMIC DNA]</scope>
</reference>
<protein>
    <recommendedName>
        <fullName evidence="5">Guanylate kinase-associated protein mars</fullName>
    </recommendedName>
</protein>
<feature type="compositionally biased region" description="Basic and acidic residues" evidence="2">
    <location>
        <begin position="393"/>
        <end position="410"/>
    </location>
</feature>
<evidence type="ECO:0008006" key="5">
    <source>
        <dbReference type="Google" id="ProtNLM"/>
    </source>
</evidence>
<dbReference type="GO" id="GO:0023052">
    <property type="term" value="P:signaling"/>
    <property type="evidence" value="ECO:0007669"/>
    <property type="project" value="InterPro"/>
</dbReference>
<dbReference type="GO" id="GO:0007059">
    <property type="term" value="P:chromosome segregation"/>
    <property type="evidence" value="ECO:0000318"/>
    <property type="project" value="GO_Central"/>
</dbReference>
<accession>E9H6W7</accession>
<dbReference type="HOGENOM" id="CLU_482575_0_0_1"/>
<dbReference type="GO" id="GO:0005737">
    <property type="term" value="C:cytoplasm"/>
    <property type="evidence" value="ECO:0000318"/>
    <property type="project" value="GO_Central"/>
</dbReference>
<dbReference type="PANTHER" id="PTHR12353:SF1">
    <property type="entry name" value="DISKS LARGE-ASSOCIATED PROTEIN 5"/>
    <property type="match status" value="1"/>
</dbReference>
<dbReference type="GO" id="GO:0008017">
    <property type="term" value="F:microtubule binding"/>
    <property type="evidence" value="ECO:0000318"/>
    <property type="project" value="GO_Central"/>
</dbReference>
<feature type="region of interest" description="Disordered" evidence="2">
    <location>
        <begin position="393"/>
        <end position="418"/>
    </location>
</feature>
<dbReference type="GO" id="GO:0007346">
    <property type="term" value="P:regulation of mitotic cell cycle"/>
    <property type="evidence" value="ECO:0000318"/>
    <property type="project" value="GO_Central"/>
</dbReference>
<dbReference type="GO" id="GO:0007052">
    <property type="term" value="P:mitotic spindle organization"/>
    <property type="evidence" value="ECO:0000318"/>
    <property type="project" value="GO_Central"/>
</dbReference>
<name>E9H6W7_DAPPU</name>
<comment type="similarity">
    <text evidence="1">Belongs to the SAPAP family.</text>
</comment>